<keyword evidence="2" id="KW-0732">Signal</keyword>
<evidence type="ECO:0000313" key="4">
    <source>
        <dbReference type="Proteomes" id="UP000533598"/>
    </source>
</evidence>
<dbReference type="Gene3D" id="3.40.50.1820">
    <property type="entry name" value="alpha/beta hydrolase"/>
    <property type="match status" value="1"/>
</dbReference>
<feature type="compositionally biased region" description="Polar residues" evidence="1">
    <location>
        <begin position="106"/>
        <end position="123"/>
    </location>
</feature>
<feature type="chain" id="PRO_5031512903" evidence="2">
    <location>
        <begin position="29"/>
        <end position="326"/>
    </location>
</feature>
<dbReference type="EMBL" id="JACHMH010000001">
    <property type="protein sequence ID" value="MBB4680642.1"/>
    <property type="molecule type" value="Genomic_DNA"/>
</dbReference>
<dbReference type="InterPro" id="IPR029058">
    <property type="entry name" value="AB_hydrolase_fold"/>
</dbReference>
<comment type="caution">
    <text evidence="3">The sequence shown here is derived from an EMBL/GenBank/DDBJ whole genome shotgun (WGS) entry which is preliminary data.</text>
</comment>
<dbReference type="Proteomes" id="UP000533598">
    <property type="component" value="Unassembled WGS sequence"/>
</dbReference>
<dbReference type="PANTHER" id="PTHR35560">
    <property type="entry name" value="BLL0132 PROTEIN"/>
    <property type="match status" value="1"/>
</dbReference>
<dbReference type="SUPFAM" id="SSF53474">
    <property type="entry name" value="alpha/beta-Hydrolases"/>
    <property type="match status" value="1"/>
</dbReference>
<proteinExistence type="predicted"/>
<gene>
    <name evidence="3" type="ORF">HNR67_006760</name>
</gene>
<feature type="region of interest" description="Disordered" evidence="1">
    <location>
        <begin position="104"/>
        <end position="130"/>
    </location>
</feature>
<sequence>MTTRATAALATAALMSGLLLTGASAATAAPREPCTANCQSRLSLPGGGQLPYHATYPLTGATEARGAVVVVHGTGRNAQGYFDGMVKAAGTLIERTAIIAPHFQTADDNPPQQDARWTNSGTGSWKDGGNAVRPTGLSSFTAVDHILRTLADKSRFPNLTKVTVAGHSAGGQFVQRYAAGSPAPAELTGLEITYVTANPSSYLYLNSQRPALGSCPGYDNYKYGLKQRNPYMSRPSADQIRARYSSRRVTYLLGERDTLRDSSLDTECPAEAQGRNRFERGNAYFDSVTGQFPGLPHRLVTVPGIGHDGTAMFGSSQGRSAVFNGR</sequence>
<name>A0A7W7CGQ8_9PSEU</name>
<accession>A0A7W7CGQ8</accession>
<evidence type="ECO:0000256" key="2">
    <source>
        <dbReference type="SAM" id="SignalP"/>
    </source>
</evidence>
<reference evidence="3 4" key="1">
    <citation type="submission" date="2020-08" db="EMBL/GenBank/DDBJ databases">
        <title>Sequencing the genomes of 1000 actinobacteria strains.</title>
        <authorList>
            <person name="Klenk H.-P."/>
        </authorList>
    </citation>
    <scope>NUCLEOTIDE SEQUENCE [LARGE SCALE GENOMIC DNA]</scope>
    <source>
        <strain evidence="3 4">DSM 44230</strain>
    </source>
</reference>
<evidence type="ECO:0000256" key="1">
    <source>
        <dbReference type="SAM" id="MobiDB-lite"/>
    </source>
</evidence>
<organism evidence="3 4">
    <name type="scientific">Crossiella cryophila</name>
    <dbReference type="NCBI Taxonomy" id="43355"/>
    <lineage>
        <taxon>Bacteria</taxon>
        <taxon>Bacillati</taxon>
        <taxon>Actinomycetota</taxon>
        <taxon>Actinomycetes</taxon>
        <taxon>Pseudonocardiales</taxon>
        <taxon>Pseudonocardiaceae</taxon>
        <taxon>Crossiella</taxon>
    </lineage>
</organism>
<dbReference type="RefSeq" id="WP_185006598.1">
    <property type="nucleotide sequence ID" value="NZ_BAAAUI010000060.1"/>
</dbReference>
<evidence type="ECO:0000313" key="3">
    <source>
        <dbReference type="EMBL" id="MBB4680642.1"/>
    </source>
</evidence>
<dbReference type="AlphaFoldDB" id="A0A7W7CGQ8"/>
<keyword evidence="4" id="KW-1185">Reference proteome</keyword>
<feature type="signal peptide" evidence="2">
    <location>
        <begin position="1"/>
        <end position="28"/>
    </location>
</feature>
<dbReference type="PANTHER" id="PTHR35560:SF3">
    <property type="entry name" value="PEPTIDASE S9 PROLYL OLIGOPEPTIDASE CATALYTIC DOMAIN-CONTAINING PROTEIN"/>
    <property type="match status" value="1"/>
</dbReference>
<protein>
    <submittedName>
        <fullName evidence="3">Pimeloyl-ACP methyl ester carboxylesterase</fullName>
    </submittedName>
</protein>